<feature type="compositionally biased region" description="Polar residues" evidence="6">
    <location>
        <begin position="10"/>
        <end position="21"/>
    </location>
</feature>
<evidence type="ECO:0000256" key="6">
    <source>
        <dbReference type="SAM" id="MobiDB-lite"/>
    </source>
</evidence>
<dbReference type="InterPro" id="IPR025963">
    <property type="entry name" value="FLgD_Tudor"/>
</dbReference>
<evidence type="ECO:0000256" key="3">
    <source>
        <dbReference type="ARBA" id="ARBA00022795"/>
    </source>
</evidence>
<evidence type="ECO:0000259" key="7">
    <source>
        <dbReference type="Pfam" id="PF13860"/>
    </source>
</evidence>
<evidence type="ECO:0000256" key="1">
    <source>
        <dbReference type="ARBA" id="ARBA00010577"/>
    </source>
</evidence>
<evidence type="ECO:0000313" key="10">
    <source>
        <dbReference type="Proteomes" id="UP000010290"/>
    </source>
</evidence>
<evidence type="ECO:0000256" key="2">
    <source>
        <dbReference type="ARBA" id="ARBA00016013"/>
    </source>
</evidence>
<protein>
    <recommendedName>
        <fullName evidence="2 5">Basal-body rod modification protein FlgD</fullName>
    </recommendedName>
</protein>
<keyword evidence="10" id="KW-1185">Reference proteome</keyword>
<name>K8WD47_9GAMM</name>
<comment type="caution">
    <text evidence="9">The sequence shown here is derived from an EMBL/GenBank/DDBJ whole genome shotgun (WGS) entry which is preliminary data.</text>
</comment>
<dbReference type="Gene3D" id="2.60.40.4070">
    <property type="match status" value="1"/>
</dbReference>
<proteinExistence type="inferred from homology"/>
<keyword evidence="3 5" id="KW-1005">Bacterial flagellum biogenesis</keyword>
<feature type="domain" description="FlgD Tudor-like" evidence="8">
    <location>
        <begin position="91"/>
        <end position="261"/>
    </location>
</feature>
<keyword evidence="9" id="KW-0966">Cell projection</keyword>
<dbReference type="PATRIC" id="fig|1141660.3.peg.1519"/>
<evidence type="ECO:0000313" key="9">
    <source>
        <dbReference type="EMBL" id="EKT58558.1"/>
    </source>
</evidence>
<accession>K8WD47</accession>
<dbReference type="Proteomes" id="UP000010290">
    <property type="component" value="Chromosome"/>
</dbReference>
<sequence length="270" mass="29969">MSILAPINEPLNNSASISEPLNNHVPKKSQSDDMRDTFLKMIVTQMQNQDPTNPLDNKELTSQLAQIASLESMNRLSDHIGGISQQINTGQSLQATQLVGKGVLIPGNEIMLGRKNIAEDKIHPTSNVSTHSFTMFNSHNLADKSENFINDYISSPFGFQLSKNAENVEIIIRDKNKNIIRNFNYDKPLKADLYDLYWDGKDNQGNYVLNTNGKYFFDVKATNNGSDVSVTKLGYSRVNGVVSGEDAPLLDVGIGQSIPLRHILKVYPNS</sequence>
<keyword evidence="9" id="KW-0282">Flagellum</keyword>
<dbReference type="Pfam" id="PF13860">
    <property type="entry name" value="FlgD_ig"/>
    <property type="match status" value="1"/>
</dbReference>
<evidence type="ECO:0000259" key="8">
    <source>
        <dbReference type="Pfam" id="PF13861"/>
    </source>
</evidence>
<dbReference type="InterPro" id="IPR005648">
    <property type="entry name" value="FlgD"/>
</dbReference>
<dbReference type="EMBL" id="AKKN01000007">
    <property type="protein sequence ID" value="EKT58558.1"/>
    <property type="molecule type" value="Genomic_DNA"/>
</dbReference>
<feature type="region of interest" description="Disordered" evidence="6">
    <location>
        <begin position="1"/>
        <end position="31"/>
    </location>
</feature>
<organism evidence="9 10">
    <name type="scientific">Providencia sneebia DSM 19967</name>
    <dbReference type="NCBI Taxonomy" id="1141660"/>
    <lineage>
        <taxon>Bacteria</taxon>
        <taxon>Pseudomonadati</taxon>
        <taxon>Pseudomonadota</taxon>
        <taxon>Gammaproteobacteria</taxon>
        <taxon>Enterobacterales</taxon>
        <taxon>Morganellaceae</taxon>
        <taxon>Providencia</taxon>
    </lineage>
</organism>
<dbReference type="GO" id="GO:0044781">
    <property type="term" value="P:bacterial-type flagellum organization"/>
    <property type="evidence" value="ECO:0007669"/>
    <property type="project" value="UniProtKB-UniRule"/>
</dbReference>
<dbReference type="Pfam" id="PF03963">
    <property type="entry name" value="FlgD"/>
    <property type="match status" value="1"/>
</dbReference>
<dbReference type="OrthoDB" id="9785233at2"/>
<feature type="domain" description="FlgD/Vpr Ig-like" evidence="7">
    <location>
        <begin position="155"/>
        <end position="224"/>
    </location>
</feature>
<evidence type="ECO:0000256" key="4">
    <source>
        <dbReference type="ARBA" id="ARBA00024746"/>
    </source>
</evidence>
<dbReference type="AlphaFoldDB" id="K8WD47"/>
<dbReference type="RefSeq" id="WP_008915352.1">
    <property type="nucleotide sequence ID" value="NZ_CM001773.1"/>
</dbReference>
<comment type="function">
    <text evidence="4 5">Required for flagellar hook formation. May act as a scaffolding protein.</text>
</comment>
<evidence type="ECO:0000256" key="5">
    <source>
        <dbReference type="RuleBase" id="RU362076"/>
    </source>
</evidence>
<reference evidence="9 10" key="1">
    <citation type="journal article" date="2012" name="BMC Genomics">
        <title>Comparative genomics of bacteria in the genus Providencia isolated from wild Drosophila melanogaster.</title>
        <authorList>
            <person name="Galac M.R."/>
            <person name="Lazzaro B.P."/>
        </authorList>
    </citation>
    <scope>NUCLEOTIDE SEQUENCE [LARGE SCALE GENOMIC DNA]</scope>
    <source>
        <strain evidence="9 10">DSM 19967</strain>
    </source>
</reference>
<comment type="similarity">
    <text evidence="1 5">Belongs to the FlgD family.</text>
</comment>
<keyword evidence="9" id="KW-0969">Cilium</keyword>
<dbReference type="InterPro" id="IPR025965">
    <property type="entry name" value="FlgD/Vpr_Ig-like"/>
</dbReference>
<dbReference type="Pfam" id="PF13861">
    <property type="entry name" value="FLgD_tudor"/>
    <property type="match status" value="1"/>
</dbReference>
<dbReference type="HOGENOM" id="CLU_047535_0_0_6"/>
<gene>
    <name evidence="9" type="ORF">OO7_07579</name>
</gene>